<evidence type="ECO:0000313" key="3">
    <source>
        <dbReference type="EMBL" id="QHT82764.1"/>
    </source>
</evidence>
<dbReference type="Gene3D" id="1.25.40.10">
    <property type="entry name" value="Tetratricopeptide repeat domain"/>
    <property type="match status" value="1"/>
</dbReference>
<dbReference type="InterPro" id="IPR029044">
    <property type="entry name" value="Nucleotide-diphossugar_trans"/>
</dbReference>
<protein>
    <recommendedName>
        <fullName evidence="2">Glycosyltransferase 2-like domain-containing protein</fullName>
    </recommendedName>
</protein>
<dbReference type="InterPro" id="IPR019734">
    <property type="entry name" value="TPR_rpt"/>
</dbReference>
<dbReference type="SUPFAM" id="SSF48452">
    <property type="entry name" value="TPR-like"/>
    <property type="match status" value="1"/>
</dbReference>
<dbReference type="InterPro" id="IPR011990">
    <property type="entry name" value="TPR-like_helical_dom_sf"/>
</dbReference>
<dbReference type="InterPro" id="IPR001173">
    <property type="entry name" value="Glyco_trans_2-like"/>
</dbReference>
<evidence type="ECO:0000259" key="2">
    <source>
        <dbReference type="Pfam" id="PF00535"/>
    </source>
</evidence>
<dbReference type="SMART" id="SM00028">
    <property type="entry name" value="TPR"/>
    <property type="match status" value="3"/>
</dbReference>
<feature type="compositionally biased region" description="Low complexity" evidence="1">
    <location>
        <begin position="476"/>
        <end position="493"/>
    </location>
</feature>
<dbReference type="AlphaFoldDB" id="A0A6C0HQR5"/>
<reference evidence="3" key="1">
    <citation type="journal article" date="2020" name="Nature">
        <title>Giant virus diversity and host interactions through global metagenomics.</title>
        <authorList>
            <person name="Schulz F."/>
            <person name="Roux S."/>
            <person name="Paez-Espino D."/>
            <person name="Jungbluth S."/>
            <person name="Walsh D.A."/>
            <person name="Denef V.J."/>
            <person name="McMahon K.D."/>
            <person name="Konstantinidis K.T."/>
            <person name="Eloe-Fadrosh E.A."/>
            <person name="Kyrpides N.C."/>
            <person name="Woyke T."/>
        </authorList>
    </citation>
    <scope>NUCLEOTIDE SEQUENCE</scope>
    <source>
        <strain evidence="3">GVMAG-M-3300023184-165</strain>
    </source>
</reference>
<dbReference type="SUPFAM" id="SSF53448">
    <property type="entry name" value="Nucleotide-diphospho-sugar transferases"/>
    <property type="match status" value="1"/>
</dbReference>
<dbReference type="Pfam" id="PF00535">
    <property type="entry name" value="Glycos_transf_2"/>
    <property type="match status" value="1"/>
</dbReference>
<feature type="domain" description="Glycosyltransferase 2-like" evidence="2">
    <location>
        <begin position="18"/>
        <end position="111"/>
    </location>
</feature>
<sequence length="695" mass="81492">MEITLTEKKALPTLCLNMIVKNESKIITRLLDSVIGIIDSYCICDTGSTDNTVDVITQYFESKNIIGKIVFEPFKNFAHTRNASLKHCEGMSDYVIFLDADMVLKVNKFEKSMLLCGDSFSILQGTDEFLYHNMRIVKNNGMYSYYGVTHEYINTPSNNRNVNIEKDVLFIHDIGDGGAKSDKFERDVALLTKGIEDEPDSQRYHFYLANTYFDSWKHEEAIEYYRKRINLGGWQQEVWYSLYRIGHTYKRMGKMQDAIFTWLEAYDYFPDRIENLYEIINYYRDVGKCKLALTFYNLAKDILNKNLKWHEYLFLQNDVYTYKLEYEYSIFACYNGIQNTNKQIVTVLNNTNDGTISNNVFSNMKFYKDILTPKKNIQFGFSLNHLIGEEYTHFNSSSSCIIPNKTGNGYLLNVRLVNYKIDNQGYYHDCDKHIITINKYFELTKEFKIKKERMIDVEYEDRRYIGVEDVRIFNHKSSNSNSNSNSNSYCNNDSEIDSDDEEEDSSLLFIGTGYHKDNKIGIVVGKYEPMEEDNVLKPIEIKPSFNVSECEKNWVYANLSGDLNIVYKWSPLTLCKIDETARVLNLVRTIDMPKIFNYVRGSTNGFNYKNEIWFVGHLVSYEQPRHYYHIFSVFDENMKLLRYSAPFKFNKECIEYCLGLIVEDDRVICSYSSWDRTTNIAVYDKTYIDGVISYN</sequence>
<dbReference type="Gene3D" id="3.90.550.10">
    <property type="entry name" value="Spore Coat Polysaccharide Biosynthesis Protein SpsA, Chain A"/>
    <property type="match status" value="1"/>
</dbReference>
<dbReference type="PROSITE" id="PS50005">
    <property type="entry name" value="TPR"/>
    <property type="match status" value="1"/>
</dbReference>
<organism evidence="3">
    <name type="scientific">viral metagenome</name>
    <dbReference type="NCBI Taxonomy" id="1070528"/>
    <lineage>
        <taxon>unclassified sequences</taxon>
        <taxon>metagenomes</taxon>
        <taxon>organismal metagenomes</taxon>
    </lineage>
</organism>
<evidence type="ECO:0000256" key="1">
    <source>
        <dbReference type="SAM" id="MobiDB-lite"/>
    </source>
</evidence>
<dbReference type="PANTHER" id="PTHR43630">
    <property type="entry name" value="POLY-BETA-1,6-N-ACETYL-D-GLUCOSAMINE SYNTHASE"/>
    <property type="match status" value="1"/>
</dbReference>
<accession>A0A6C0HQR5</accession>
<dbReference type="PANTHER" id="PTHR43630:SF2">
    <property type="entry name" value="GLYCOSYLTRANSFERASE"/>
    <property type="match status" value="1"/>
</dbReference>
<proteinExistence type="predicted"/>
<name>A0A6C0HQR5_9ZZZZ</name>
<feature type="region of interest" description="Disordered" evidence="1">
    <location>
        <begin position="476"/>
        <end position="499"/>
    </location>
</feature>
<dbReference type="EMBL" id="MN740003">
    <property type="protein sequence ID" value="QHT82764.1"/>
    <property type="molecule type" value="Genomic_DNA"/>
</dbReference>